<name>E2BEC3_HARSA</name>
<protein>
    <submittedName>
        <fullName evidence="5">WD repeat-containing protein 66</fullName>
    </submittedName>
</protein>
<evidence type="ECO:0000256" key="3">
    <source>
        <dbReference type="ARBA" id="ARBA00022737"/>
    </source>
</evidence>
<reference evidence="5 6" key="1">
    <citation type="journal article" date="2010" name="Science">
        <title>Genomic comparison of the ants Camponotus floridanus and Harpegnathos saltator.</title>
        <authorList>
            <person name="Bonasio R."/>
            <person name="Zhang G."/>
            <person name="Ye C."/>
            <person name="Mutti N.S."/>
            <person name="Fang X."/>
            <person name="Qin N."/>
            <person name="Donahue G."/>
            <person name="Yang P."/>
            <person name="Li Q."/>
            <person name="Li C."/>
            <person name="Zhang P."/>
            <person name="Huang Z."/>
            <person name="Berger S.L."/>
            <person name="Reinberg D."/>
            <person name="Wang J."/>
            <person name="Liebig J."/>
        </authorList>
    </citation>
    <scope>NUCLEOTIDE SEQUENCE [LARGE SCALE GENOMIC DNA]</scope>
    <source>
        <strain evidence="5 6">R22 G/1</strain>
    </source>
</reference>
<accession>E2BEC3</accession>
<dbReference type="EMBL" id="GL447768">
    <property type="protein sequence ID" value="EFN85968.1"/>
    <property type="molecule type" value="Genomic_DNA"/>
</dbReference>
<dbReference type="PANTHER" id="PTHR13720">
    <property type="entry name" value="WD-40 REPEAT PROTEIN"/>
    <property type="match status" value="1"/>
</dbReference>
<organism evidence="6">
    <name type="scientific">Harpegnathos saltator</name>
    <name type="common">Jerdon's jumping ant</name>
    <dbReference type="NCBI Taxonomy" id="610380"/>
    <lineage>
        <taxon>Eukaryota</taxon>
        <taxon>Metazoa</taxon>
        <taxon>Ecdysozoa</taxon>
        <taxon>Arthropoda</taxon>
        <taxon>Hexapoda</taxon>
        <taxon>Insecta</taxon>
        <taxon>Pterygota</taxon>
        <taxon>Neoptera</taxon>
        <taxon>Endopterygota</taxon>
        <taxon>Hymenoptera</taxon>
        <taxon>Apocrita</taxon>
        <taxon>Aculeata</taxon>
        <taxon>Formicoidea</taxon>
        <taxon>Formicidae</taxon>
        <taxon>Ponerinae</taxon>
        <taxon>Ponerini</taxon>
        <taxon>Harpegnathos</taxon>
    </lineage>
</organism>
<keyword evidence="4" id="KW-0966">Cell projection</keyword>
<keyword evidence="6" id="KW-1185">Reference proteome</keyword>
<gene>
    <name evidence="5" type="ORF">EAI_07893</name>
</gene>
<dbReference type="OrthoDB" id="4899631at2759"/>
<dbReference type="GO" id="GO:0031514">
    <property type="term" value="C:motile cilium"/>
    <property type="evidence" value="ECO:0007669"/>
    <property type="project" value="TreeGrafter"/>
</dbReference>
<proteinExistence type="predicted"/>
<comment type="subcellular location">
    <subcellularLocation>
        <location evidence="1">Cell projection</location>
        <location evidence="1">Cilium</location>
    </subcellularLocation>
</comment>
<dbReference type="Gene3D" id="2.130.10.10">
    <property type="entry name" value="YVTN repeat-like/Quinoprotein amine dehydrogenase"/>
    <property type="match status" value="1"/>
</dbReference>
<evidence type="ECO:0000313" key="5">
    <source>
        <dbReference type="EMBL" id="EFN85968.1"/>
    </source>
</evidence>
<dbReference type="InterPro" id="IPR015943">
    <property type="entry name" value="WD40/YVTN_repeat-like_dom_sf"/>
</dbReference>
<keyword evidence="2" id="KW-0853">WD repeat</keyword>
<evidence type="ECO:0000256" key="2">
    <source>
        <dbReference type="ARBA" id="ARBA00022574"/>
    </source>
</evidence>
<dbReference type="Proteomes" id="UP000008237">
    <property type="component" value="Unassembled WGS sequence"/>
</dbReference>
<dbReference type="SUPFAM" id="SSF50978">
    <property type="entry name" value="WD40 repeat-like"/>
    <property type="match status" value="1"/>
</dbReference>
<keyword evidence="3" id="KW-0677">Repeat</keyword>
<dbReference type="AlphaFoldDB" id="E2BEC3"/>
<evidence type="ECO:0000256" key="4">
    <source>
        <dbReference type="ARBA" id="ARBA00023273"/>
    </source>
</evidence>
<sequence length="225" mass="25719">MSENIAYVTCPQNDESLKAVTALKFSPRCDMLVCGLENGSLWVLHHITLDLLNEISYKHSAAAINKITFTQCAEYMAYADNAQTVVVFKRNNIFSSDDHGTWNLIGKYHSHYLSIRDILFSPVHVSDYKVPRFFSLGEDQELVEYDLEHSGPYPEPGLKILHIERIEHSATPLCLAWYPKCGNENFLMISNSEYKYKIFDDVTKMIRGTYLGPTIGKPVQRFQVT</sequence>
<dbReference type="InParanoid" id="E2BEC3"/>
<dbReference type="OMA" id="MSENIAY"/>
<evidence type="ECO:0000313" key="6">
    <source>
        <dbReference type="Proteomes" id="UP000008237"/>
    </source>
</evidence>
<dbReference type="PANTHER" id="PTHR13720:SF13">
    <property type="entry name" value="CILIA- AND FLAGELLA-ASSOCIATED PROTEIN 251"/>
    <property type="match status" value="1"/>
</dbReference>
<dbReference type="STRING" id="610380.E2BEC3"/>
<dbReference type="InterPro" id="IPR036322">
    <property type="entry name" value="WD40_repeat_dom_sf"/>
</dbReference>
<dbReference type="InterPro" id="IPR050630">
    <property type="entry name" value="WD_repeat_EMAP"/>
</dbReference>
<evidence type="ECO:0000256" key="1">
    <source>
        <dbReference type="ARBA" id="ARBA00004138"/>
    </source>
</evidence>